<dbReference type="InterPro" id="IPR036388">
    <property type="entry name" value="WH-like_DNA-bd_sf"/>
</dbReference>
<evidence type="ECO:0000256" key="7">
    <source>
        <dbReference type="RuleBase" id="RU364117"/>
    </source>
</evidence>
<dbReference type="SMART" id="SM00490">
    <property type="entry name" value="HELICc"/>
    <property type="match status" value="1"/>
</dbReference>
<dbReference type="InterPro" id="IPR011545">
    <property type="entry name" value="DEAD/DEAH_box_helicase_dom"/>
</dbReference>
<dbReference type="InterPro" id="IPR004589">
    <property type="entry name" value="DNA_helicase_ATP-dep_RecQ"/>
</dbReference>
<accession>A0A8E2E6S6</accession>
<dbReference type="GO" id="GO:0016787">
    <property type="term" value="F:hydrolase activity"/>
    <property type="evidence" value="ECO:0007669"/>
    <property type="project" value="UniProtKB-KW"/>
</dbReference>
<evidence type="ECO:0000256" key="4">
    <source>
        <dbReference type="ARBA" id="ARBA00022806"/>
    </source>
</evidence>
<dbReference type="PROSITE" id="PS51194">
    <property type="entry name" value="HELICASE_CTER"/>
    <property type="match status" value="1"/>
</dbReference>
<dbReference type="GO" id="GO:0000724">
    <property type="term" value="P:double-strand break repair via homologous recombination"/>
    <property type="evidence" value="ECO:0007669"/>
    <property type="project" value="TreeGrafter"/>
</dbReference>
<proteinExistence type="inferred from homology"/>
<evidence type="ECO:0000256" key="5">
    <source>
        <dbReference type="ARBA" id="ARBA00022840"/>
    </source>
</evidence>
<dbReference type="PANTHER" id="PTHR13710:SF120">
    <property type="entry name" value="BIFUNCTIONAL 3'-5' EXONUCLEASE_ATP-DEPENDENT HELICASE WRN"/>
    <property type="match status" value="1"/>
</dbReference>
<sequence>MDSDDEFGLCSEDEEALALACENADASAKRKHDQTGTNIGPPSKKQLTDAFPRKSPLAVKVLNDQFGLKAFRLEQEAAIARLLEGGSAVVVFPTGGGKSLCYQVPAVAFAELDKLAGDRGPNDGGVTIVVSPLIALMKDQVDALLRRNIKAAVLNSSLSRESFLQVNDDLRNGRLKLLYCAPERLNNEGFVESIKSVRGGVRLVAVDEAHCVSEWGHSFRPDYLKVARFITELNAERVVCLTATATPKVARDICNSFGIDESGLFRTTMYRPNLRLLAEVSRNKQDYYPKLFKFLRENRGPTIIYVTIQKQSEFLAEDLQEQGFKAKAFHAGLPTEEKTNIQDQFMTQNDLIIVATIAFGMGIDKANIRNLIHCNIPSSVEEYSQQIGRAGRDGRPSICMFYMSPEDFYLRNVFTYGDLPSRDSVRRFLEHVFSPANVLLDVGDTFNTNHRSQAKDFDINLSPLSIMYAQLELQFGLIRATTPIYAKYEYETINARILMNDSSSEAVAIRSVAHKKTKWWEIDADSAATRGGVNRLDIIKKLNDWNDRGIILMKASGVQNVYRVEKKLPSTPQEIAEIVDRLYLEMVEREQQALQRTKEVVGLVTSKKCFSRSLAAYFGDGSEGMPDECGHCTWCETHRQVVLPKIPPEPPSPSAITAILRTCPWRDDPRFLARVAFGITSPRVTAEKLKSSAVFNSMPVCEFMELVSVFTEKCNEANQANPGNQANRMSRTNRTN</sequence>
<dbReference type="SMART" id="SM00487">
    <property type="entry name" value="DEXDc"/>
    <property type="match status" value="1"/>
</dbReference>
<dbReference type="EC" id="5.6.2.4" evidence="7"/>
<dbReference type="Gene3D" id="3.40.50.300">
    <property type="entry name" value="P-loop containing nucleotide triphosphate hydrolases"/>
    <property type="match status" value="2"/>
</dbReference>
<dbReference type="Proteomes" id="UP000250266">
    <property type="component" value="Unassembled WGS sequence"/>
</dbReference>
<dbReference type="Pfam" id="PF00271">
    <property type="entry name" value="Helicase_C"/>
    <property type="match status" value="1"/>
</dbReference>
<feature type="domain" description="Helicase ATP-binding" evidence="9">
    <location>
        <begin position="79"/>
        <end position="263"/>
    </location>
</feature>
<dbReference type="PROSITE" id="PS51192">
    <property type="entry name" value="HELICASE_ATP_BIND_1"/>
    <property type="match status" value="1"/>
</dbReference>
<evidence type="ECO:0000259" key="9">
    <source>
        <dbReference type="PROSITE" id="PS51192"/>
    </source>
</evidence>
<feature type="domain" description="Helicase C-terminal" evidence="10">
    <location>
        <begin position="287"/>
        <end position="454"/>
    </location>
</feature>
<keyword evidence="7" id="KW-0539">Nucleus</keyword>
<evidence type="ECO:0000256" key="6">
    <source>
        <dbReference type="ARBA" id="ARBA00034617"/>
    </source>
</evidence>
<dbReference type="EMBL" id="KV745073">
    <property type="protein sequence ID" value="OCK78221.1"/>
    <property type="molecule type" value="Genomic_DNA"/>
</dbReference>
<gene>
    <name evidence="11" type="ORF">K432DRAFT_427431</name>
</gene>
<keyword evidence="12" id="KW-1185">Reference proteome</keyword>
<name>A0A8E2E6S6_9PEZI</name>
<dbReference type="GO" id="GO:0005694">
    <property type="term" value="C:chromosome"/>
    <property type="evidence" value="ECO:0007669"/>
    <property type="project" value="TreeGrafter"/>
</dbReference>
<dbReference type="CDD" id="cd18018">
    <property type="entry name" value="DEXHc_RecQ4-like"/>
    <property type="match status" value="1"/>
</dbReference>
<dbReference type="GO" id="GO:0005634">
    <property type="term" value="C:nucleus"/>
    <property type="evidence" value="ECO:0007669"/>
    <property type="project" value="UniProtKB-SubCell"/>
</dbReference>
<evidence type="ECO:0000256" key="1">
    <source>
        <dbReference type="ARBA" id="ARBA00005446"/>
    </source>
</evidence>
<keyword evidence="5 7" id="KW-0067">ATP-binding</keyword>
<dbReference type="AlphaFoldDB" id="A0A8E2E6S6"/>
<dbReference type="GO" id="GO:0003676">
    <property type="term" value="F:nucleic acid binding"/>
    <property type="evidence" value="ECO:0007669"/>
    <property type="project" value="InterPro"/>
</dbReference>
<organism evidence="11 12">
    <name type="scientific">Lepidopterella palustris CBS 459.81</name>
    <dbReference type="NCBI Taxonomy" id="1314670"/>
    <lineage>
        <taxon>Eukaryota</taxon>
        <taxon>Fungi</taxon>
        <taxon>Dikarya</taxon>
        <taxon>Ascomycota</taxon>
        <taxon>Pezizomycotina</taxon>
        <taxon>Dothideomycetes</taxon>
        <taxon>Pleosporomycetidae</taxon>
        <taxon>Mytilinidiales</taxon>
        <taxon>Argynnaceae</taxon>
        <taxon>Lepidopterella</taxon>
    </lineage>
</organism>
<dbReference type="GO" id="GO:0043138">
    <property type="term" value="F:3'-5' DNA helicase activity"/>
    <property type="evidence" value="ECO:0007669"/>
    <property type="project" value="UniProtKB-EC"/>
</dbReference>
<dbReference type="GO" id="GO:0005737">
    <property type="term" value="C:cytoplasm"/>
    <property type="evidence" value="ECO:0007669"/>
    <property type="project" value="TreeGrafter"/>
</dbReference>
<dbReference type="PANTHER" id="PTHR13710">
    <property type="entry name" value="DNA HELICASE RECQ FAMILY MEMBER"/>
    <property type="match status" value="1"/>
</dbReference>
<comment type="catalytic activity">
    <reaction evidence="6 7">
        <text>Couples ATP hydrolysis with the unwinding of duplex DNA by translocating in the 3'-5' direction.</text>
        <dbReference type="EC" id="5.6.2.4"/>
    </reaction>
</comment>
<feature type="region of interest" description="Disordered" evidence="8">
    <location>
        <begin position="27"/>
        <end position="49"/>
    </location>
</feature>
<comment type="similarity">
    <text evidence="1 7">Belongs to the helicase family. RecQ subfamily.</text>
</comment>
<dbReference type="InterPro" id="IPR027417">
    <property type="entry name" value="P-loop_NTPase"/>
</dbReference>
<dbReference type="Pfam" id="PF00270">
    <property type="entry name" value="DEAD"/>
    <property type="match status" value="1"/>
</dbReference>
<dbReference type="GO" id="GO:0009378">
    <property type="term" value="F:four-way junction helicase activity"/>
    <property type="evidence" value="ECO:0007669"/>
    <property type="project" value="TreeGrafter"/>
</dbReference>
<evidence type="ECO:0000256" key="3">
    <source>
        <dbReference type="ARBA" id="ARBA00022801"/>
    </source>
</evidence>
<dbReference type="NCBIfam" id="TIGR00614">
    <property type="entry name" value="recQ_fam"/>
    <property type="match status" value="1"/>
</dbReference>
<evidence type="ECO:0000256" key="8">
    <source>
        <dbReference type="SAM" id="MobiDB-lite"/>
    </source>
</evidence>
<evidence type="ECO:0000313" key="12">
    <source>
        <dbReference type="Proteomes" id="UP000250266"/>
    </source>
</evidence>
<dbReference type="InterPro" id="IPR014001">
    <property type="entry name" value="Helicase_ATP-bd"/>
</dbReference>
<dbReference type="OrthoDB" id="10261556at2759"/>
<protein>
    <recommendedName>
        <fullName evidence="7">ATP-dependent DNA helicase</fullName>
        <ecNumber evidence="7">5.6.2.4</ecNumber>
    </recommendedName>
</protein>
<comment type="catalytic activity">
    <reaction evidence="7">
        <text>ATP + H2O = ADP + phosphate + H(+)</text>
        <dbReference type="Rhea" id="RHEA:13065"/>
        <dbReference type="ChEBI" id="CHEBI:15377"/>
        <dbReference type="ChEBI" id="CHEBI:15378"/>
        <dbReference type="ChEBI" id="CHEBI:30616"/>
        <dbReference type="ChEBI" id="CHEBI:43474"/>
        <dbReference type="ChEBI" id="CHEBI:456216"/>
    </reaction>
</comment>
<evidence type="ECO:0000313" key="11">
    <source>
        <dbReference type="EMBL" id="OCK78221.1"/>
    </source>
</evidence>
<keyword evidence="3 7" id="KW-0378">Hydrolase</keyword>
<feature type="region of interest" description="Disordered" evidence="8">
    <location>
        <begin position="717"/>
        <end position="736"/>
    </location>
</feature>
<dbReference type="Pfam" id="PF16124">
    <property type="entry name" value="RecQ_Zn_bind"/>
    <property type="match status" value="1"/>
</dbReference>
<comment type="subcellular location">
    <subcellularLocation>
        <location evidence="7">Nucleus</location>
    </subcellularLocation>
</comment>
<keyword evidence="4 7" id="KW-0347">Helicase</keyword>
<reference evidence="11 12" key="1">
    <citation type="journal article" date="2016" name="Nat. Commun.">
        <title>Ectomycorrhizal ecology is imprinted in the genome of the dominant symbiotic fungus Cenococcum geophilum.</title>
        <authorList>
            <consortium name="DOE Joint Genome Institute"/>
            <person name="Peter M."/>
            <person name="Kohler A."/>
            <person name="Ohm R.A."/>
            <person name="Kuo A."/>
            <person name="Krutzmann J."/>
            <person name="Morin E."/>
            <person name="Arend M."/>
            <person name="Barry K.W."/>
            <person name="Binder M."/>
            <person name="Choi C."/>
            <person name="Clum A."/>
            <person name="Copeland A."/>
            <person name="Grisel N."/>
            <person name="Haridas S."/>
            <person name="Kipfer T."/>
            <person name="LaButti K."/>
            <person name="Lindquist E."/>
            <person name="Lipzen A."/>
            <person name="Maire R."/>
            <person name="Meier B."/>
            <person name="Mihaltcheva S."/>
            <person name="Molinier V."/>
            <person name="Murat C."/>
            <person name="Poggeler S."/>
            <person name="Quandt C.A."/>
            <person name="Sperisen C."/>
            <person name="Tritt A."/>
            <person name="Tisserant E."/>
            <person name="Crous P.W."/>
            <person name="Henrissat B."/>
            <person name="Nehls U."/>
            <person name="Egli S."/>
            <person name="Spatafora J.W."/>
            <person name="Grigoriev I.V."/>
            <person name="Martin F.M."/>
        </authorList>
    </citation>
    <scope>NUCLEOTIDE SEQUENCE [LARGE SCALE GENOMIC DNA]</scope>
    <source>
        <strain evidence="11 12">CBS 459.81</strain>
    </source>
</reference>
<dbReference type="SUPFAM" id="SSF52540">
    <property type="entry name" value="P-loop containing nucleoside triphosphate hydrolases"/>
    <property type="match status" value="1"/>
</dbReference>
<dbReference type="GO" id="GO:0005524">
    <property type="term" value="F:ATP binding"/>
    <property type="evidence" value="ECO:0007669"/>
    <property type="project" value="UniProtKB-KW"/>
</dbReference>
<keyword evidence="2 7" id="KW-0547">Nucleotide-binding</keyword>
<evidence type="ECO:0000259" key="10">
    <source>
        <dbReference type="PROSITE" id="PS51194"/>
    </source>
</evidence>
<evidence type="ECO:0000256" key="2">
    <source>
        <dbReference type="ARBA" id="ARBA00022741"/>
    </source>
</evidence>
<dbReference type="InterPro" id="IPR032284">
    <property type="entry name" value="RecQ_Zn-bd"/>
</dbReference>
<dbReference type="Gene3D" id="1.10.10.10">
    <property type="entry name" value="Winged helix-like DNA-binding domain superfamily/Winged helix DNA-binding domain"/>
    <property type="match status" value="1"/>
</dbReference>
<dbReference type="InterPro" id="IPR001650">
    <property type="entry name" value="Helicase_C-like"/>
</dbReference>